<dbReference type="AlphaFoldDB" id="A0A7I9VA86"/>
<dbReference type="SUPFAM" id="SSF53807">
    <property type="entry name" value="Helical backbone' metal receptor"/>
    <property type="match status" value="1"/>
</dbReference>
<accession>A0A7I9VA86</accession>
<proteinExistence type="predicted"/>
<evidence type="ECO:0000313" key="1">
    <source>
        <dbReference type="EMBL" id="GEE02225.1"/>
    </source>
</evidence>
<organism evidence="1 2">
    <name type="scientific">Gordonia spumicola</name>
    <dbReference type="NCBI Taxonomy" id="589161"/>
    <lineage>
        <taxon>Bacteria</taxon>
        <taxon>Bacillati</taxon>
        <taxon>Actinomycetota</taxon>
        <taxon>Actinomycetes</taxon>
        <taxon>Mycobacteriales</taxon>
        <taxon>Gordoniaceae</taxon>
        <taxon>Gordonia</taxon>
    </lineage>
</organism>
<sequence>MLNKRDHLANLRCISTGKTYAFAYVYGSDQISVLGDEKDGAAKLFSGLGMKIAPALIRESVKSGQPRVQLSTENINLLDADVLVIASQTPKLQDRLVALPGYRNLRAVKDDAVAMMSIVQITGLNEPSPSSIPYAFAQMRPALAAAADE</sequence>
<dbReference type="Proteomes" id="UP000444960">
    <property type="component" value="Unassembled WGS sequence"/>
</dbReference>
<keyword evidence="2" id="KW-1185">Reference proteome</keyword>
<dbReference type="Gene3D" id="3.40.50.1980">
    <property type="entry name" value="Nitrogenase molybdenum iron protein domain"/>
    <property type="match status" value="1"/>
</dbReference>
<protein>
    <submittedName>
        <fullName evidence="1">Uncharacterized protein</fullName>
    </submittedName>
</protein>
<name>A0A7I9VA86_9ACTN</name>
<gene>
    <name evidence="1" type="ORF">nbrc107696_26710</name>
</gene>
<reference evidence="2" key="1">
    <citation type="submission" date="2019-06" db="EMBL/GenBank/DDBJ databases">
        <title>Gordonia isolated from sludge of a wastewater treatment plant.</title>
        <authorList>
            <person name="Tamura T."/>
            <person name="Aoyama K."/>
            <person name="Kang Y."/>
            <person name="Saito S."/>
            <person name="Akiyama N."/>
            <person name="Yazawa K."/>
            <person name="Gonoi T."/>
            <person name="Mikami Y."/>
        </authorList>
    </citation>
    <scope>NUCLEOTIDE SEQUENCE [LARGE SCALE GENOMIC DNA]</scope>
    <source>
        <strain evidence="2">NBRC 107696</strain>
    </source>
</reference>
<dbReference type="EMBL" id="BJOV01000005">
    <property type="protein sequence ID" value="GEE02225.1"/>
    <property type="molecule type" value="Genomic_DNA"/>
</dbReference>
<comment type="caution">
    <text evidence="1">The sequence shown here is derived from an EMBL/GenBank/DDBJ whole genome shotgun (WGS) entry which is preliminary data.</text>
</comment>
<evidence type="ECO:0000313" key="2">
    <source>
        <dbReference type="Proteomes" id="UP000444960"/>
    </source>
</evidence>